<feature type="domain" description="SusD-like N-terminal" evidence="7">
    <location>
        <begin position="26"/>
        <end position="227"/>
    </location>
</feature>
<comment type="caution">
    <text evidence="8">The sequence shown here is derived from an EMBL/GenBank/DDBJ whole genome shotgun (WGS) entry which is preliminary data.</text>
</comment>
<evidence type="ECO:0000256" key="4">
    <source>
        <dbReference type="ARBA" id="ARBA00023136"/>
    </source>
</evidence>
<evidence type="ECO:0000256" key="2">
    <source>
        <dbReference type="ARBA" id="ARBA00006275"/>
    </source>
</evidence>
<evidence type="ECO:0000259" key="7">
    <source>
        <dbReference type="Pfam" id="PF14322"/>
    </source>
</evidence>
<evidence type="ECO:0000313" key="8">
    <source>
        <dbReference type="EMBL" id="GGH61658.1"/>
    </source>
</evidence>
<evidence type="ECO:0000256" key="1">
    <source>
        <dbReference type="ARBA" id="ARBA00004442"/>
    </source>
</evidence>
<gene>
    <name evidence="8" type="ORF">GCM10011379_10850</name>
</gene>
<dbReference type="InterPro" id="IPR012944">
    <property type="entry name" value="SusD_RagB_dom"/>
</dbReference>
<dbReference type="Proteomes" id="UP000627292">
    <property type="component" value="Unassembled WGS sequence"/>
</dbReference>
<protein>
    <recommendedName>
        <fullName evidence="10">RagB/SusD family nutrient uptake outer membrane protein</fullName>
    </recommendedName>
</protein>
<dbReference type="EMBL" id="BMIB01000001">
    <property type="protein sequence ID" value="GGH61658.1"/>
    <property type="molecule type" value="Genomic_DNA"/>
</dbReference>
<dbReference type="Pfam" id="PF14322">
    <property type="entry name" value="SusD-like_3"/>
    <property type="match status" value="1"/>
</dbReference>
<accession>A0A917IRL2</accession>
<dbReference type="GO" id="GO:0009279">
    <property type="term" value="C:cell outer membrane"/>
    <property type="evidence" value="ECO:0007669"/>
    <property type="project" value="UniProtKB-SubCell"/>
</dbReference>
<dbReference type="InterPro" id="IPR033985">
    <property type="entry name" value="SusD-like_N"/>
</dbReference>
<evidence type="ECO:0000256" key="5">
    <source>
        <dbReference type="ARBA" id="ARBA00023237"/>
    </source>
</evidence>
<organism evidence="8 9">
    <name type="scientific">Filimonas zeae</name>
    <dbReference type="NCBI Taxonomy" id="1737353"/>
    <lineage>
        <taxon>Bacteria</taxon>
        <taxon>Pseudomonadati</taxon>
        <taxon>Bacteroidota</taxon>
        <taxon>Chitinophagia</taxon>
        <taxon>Chitinophagales</taxon>
        <taxon>Chitinophagaceae</taxon>
        <taxon>Filimonas</taxon>
    </lineage>
</organism>
<dbReference type="RefSeq" id="WP_188950952.1">
    <property type="nucleotide sequence ID" value="NZ_BMIB01000001.1"/>
</dbReference>
<evidence type="ECO:0000259" key="6">
    <source>
        <dbReference type="Pfam" id="PF07980"/>
    </source>
</evidence>
<feature type="domain" description="RagB/SusD" evidence="6">
    <location>
        <begin position="316"/>
        <end position="483"/>
    </location>
</feature>
<reference evidence="8" key="2">
    <citation type="submission" date="2020-09" db="EMBL/GenBank/DDBJ databases">
        <authorList>
            <person name="Sun Q."/>
            <person name="Zhou Y."/>
        </authorList>
    </citation>
    <scope>NUCLEOTIDE SEQUENCE</scope>
    <source>
        <strain evidence="8">CGMCC 1.15290</strain>
    </source>
</reference>
<sequence length="484" mass="54384">MKHILYKSGMAGLLAMVLICAPGCEKFLEQEPEDSLTEQEFFRSEEDANAAIVSVYDQLQDCVEKFLIWGEARADLVSPITRKNDQTWLYELTYPNDLWALRWGDVYQIIGSANTVIVKVPPITQLDSRLTQQESDIIVGEAHFLRALAYFYLVRTFGEVPLVVEPPLHDQVNFKVPKSGVAAILAKIEADLTLAEAQVPVQYESTLKTRGRATKGAVNALQADVYLWQAKYSEAAAAAKKVMDNKALYTLVPGTNWFDIFALKNSTEGVFEVQFDYLLRETNGLGTASERFIVNPNHLKLYEDAAAPDEVRGLEAGYNSNTNGRTYWKYVGLSTMDLRRSGSDPNYIVYRLADVMLMRAEALSHLDDAGKAEAVELVNAIRARANLPVYDINLISTDTNSLVDLILKERSLELAMEGKRWFDLMRVGINGRPEVLVDKIVESRLVSERALAKARVADPRSWYLPYHINELAANPALTQNPYYK</sequence>
<evidence type="ECO:0000313" key="9">
    <source>
        <dbReference type="Proteomes" id="UP000627292"/>
    </source>
</evidence>
<evidence type="ECO:0000256" key="3">
    <source>
        <dbReference type="ARBA" id="ARBA00022729"/>
    </source>
</evidence>
<evidence type="ECO:0008006" key="10">
    <source>
        <dbReference type="Google" id="ProtNLM"/>
    </source>
</evidence>
<comment type="subcellular location">
    <subcellularLocation>
        <location evidence="1">Cell outer membrane</location>
    </subcellularLocation>
</comment>
<comment type="similarity">
    <text evidence="2">Belongs to the SusD family.</text>
</comment>
<dbReference type="AlphaFoldDB" id="A0A917IRL2"/>
<name>A0A917IRL2_9BACT</name>
<keyword evidence="3" id="KW-0732">Signal</keyword>
<proteinExistence type="inferred from homology"/>
<keyword evidence="4" id="KW-0472">Membrane</keyword>
<keyword evidence="5" id="KW-0998">Cell outer membrane</keyword>
<dbReference type="Gene3D" id="1.25.40.390">
    <property type="match status" value="1"/>
</dbReference>
<reference evidence="8" key="1">
    <citation type="journal article" date="2014" name="Int. J. Syst. Evol. Microbiol.">
        <title>Complete genome sequence of Corynebacterium casei LMG S-19264T (=DSM 44701T), isolated from a smear-ripened cheese.</title>
        <authorList>
            <consortium name="US DOE Joint Genome Institute (JGI-PGF)"/>
            <person name="Walter F."/>
            <person name="Albersmeier A."/>
            <person name="Kalinowski J."/>
            <person name="Ruckert C."/>
        </authorList>
    </citation>
    <scope>NUCLEOTIDE SEQUENCE</scope>
    <source>
        <strain evidence="8">CGMCC 1.15290</strain>
    </source>
</reference>
<dbReference type="InterPro" id="IPR011990">
    <property type="entry name" value="TPR-like_helical_dom_sf"/>
</dbReference>
<dbReference type="CDD" id="cd08977">
    <property type="entry name" value="SusD"/>
    <property type="match status" value="1"/>
</dbReference>
<keyword evidence="9" id="KW-1185">Reference proteome</keyword>
<dbReference type="Pfam" id="PF07980">
    <property type="entry name" value="SusD_RagB"/>
    <property type="match status" value="1"/>
</dbReference>
<dbReference type="SUPFAM" id="SSF48452">
    <property type="entry name" value="TPR-like"/>
    <property type="match status" value="1"/>
</dbReference>